<dbReference type="EMBL" id="JAUJYN010000070">
    <property type="protein sequence ID" value="KAK1256924.1"/>
    <property type="molecule type" value="Genomic_DNA"/>
</dbReference>
<dbReference type="PANTHER" id="PTHR33223">
    <property type="entry name" value="CCHC-TYPE DOMAIN-CONTAINING PROTEIN"/>
    <property type="match status" value="1"/>
</dbReference>
<gene>
    <name evidence="2" type="ORF">QJS04_geneDACA017246</name>
</gene>
<protein>
    <recommendedName>
        <fullName evidence="1">Retrotransposon gag domain-containing protein</fullName>
    </recommendedName>
</protein>
<feature type="domain" description="Retrotransposon gag" evidence="1">
    <location>
        <begin position="14"/>
        <end position="103"/>
    </location>
</feature>
<accession>A0AAV8ZYG5</accession>
<dbReference type="PANTHER" id="PTHR33223:SF10">
    <property type="entry name" value="AMINOTRANSFERASE-LIKE PLANT MOBILE DOMAIN-CONTAINING PROTEIN"/>
    <property type="match status" value="1"/>
</dbReference>
<reference evidence="2" key="2">
    <citation type="submission" date="2023-06" db="EMBL/GenBank/DDBJ databases">
        <authorList>
            <person name="Ma L."/>
            <person name="Liu K.-W."/>
            <person name="Li Z."/>
            <person name="Hsiao Y.-Y."/>
            <person name="Qi Y."/>
            <person name="Fu T."/>
            <person name="Tang G."/>
            <person name="Zhang D."/>
            <person name="Sun W.-H."/>
            <person name="Liu D.-K."/>
            <person name="Li Y."/>
            <person name="Chen G.-Z."/>
            <person name="Liu X.-D."/>
            <person name="Liao X.-Y."/>
            <person name="Jiang Y.-T."/>
            <person name="Yu X."/>
            <person name="Hao Y."/>
            <person name="Huang J."/>
            <person name="Zhao X.-W."/>
            <person name="Ke S."/>
            <person name="Chen Y.-Y."/>
            <person name="Wu W.-L."/>
            <person name="Hsu J.-L."/>
            <person name="Lin Y.-F."/>
            <person name="Huang M.-D."/>
            <person name="Li C.-Y."/>
            <person name="Huang L."/>
            <person name="Wang Z.-W."/>
            <person name="Zhao X."/>
            <person name="Zhong W.-Y."/>
            <person name="Peng D.-H."/>
            <person name="Ahmad S."/>
            <person name="Lan S."/>
            <person name="Zhang J.-S."/>
            <person name="Tsai W.-C."/>
            <person name="Van De Peer Y."/>
            <person name="Liu Z.-J."/>
        </authorList>
    </citation>
    <scope>NUCLEOTIDE SEQUENCE</scope>
    <source>
        <strain evidence="2">SCP</strain>
        <tissue evidence="2">Leaves</tissue>
    </source>
</reference>
<sequence>MSLEAGDDALLCKVFLQSLGGQALAWFRKLTPGSVSSLWNLCELFIGHYICYCKPKKDVANLFRMRQAEGERLKDYLMRFSTEMTQVDDCDPRTATMAFRSGLVATGNFYEFLVRKPPVDMADILLQVDGYLRLEEDAALAN</sequence>
<name>A0AAV8ZYG5_ACOGR</name>
<evidence type="ECO:0000259" key="1">
    <source>
        <dbReference type="Pfam" id="PF03732"/>
    </source>
</evidence>
<organism evidence="2 3">
    <name type="scientific">Acorus gramineus</name>
    <name type="common">Dwarf sweet flag</name>
    <dbReference type="NCBI Taxonomy" id="55184"/>
    <lineage>
        <taxon>Eukaryota</taxon>
        <taxon>Viridiplantae</taxon>
        <taxon>Streptophyta</taxon>
        <taxon>Embryophyta</taxon>
        <taxon>Tracheophyta</taxon>
        <taxon>Spermatophyta</taxon>
        <taxon>Magnoliopsida</taxon>
        <taxon>Liliopsida</taxon>
        <taxon>Acoraceae</taxon>
        <taxon>Acorus</taxon>
    </lineage>
</organism>
<reference evidence="2" key="1">
    <citation type="journal article" date="2023" name="Nat. Commun.">
        <title>Diploid and tetraploid genomes of Acorus and the evolution of monocots.</title>
        <authorList>
            <person name="Ma L."/>
            <person name="Liu K.W."/>
            <person name="Li Z."/>
            <person name="Hsiao Y.Y."/>
            <person name="Qi Y."/>
            <person name="Fu T."/>
            <person name="Tang G.D."/>
            <person name="Zhang D."/>
            <person name="Sun W.H."/>
            <person name="Liu D.K."/>
            <person name="Li Y."/>
            <person name="Chen G.Z."/>
            <person name="Liu X.D."/>
            <person name="Liao X.Y."/>
            <person name="Jiang Y.T."/>
            <person name="Yu X."/>
            <person name="Hao Y."/>
            <person name="Huang J."/>
            <person name="Zhao X.W."/>
            <person name="Ke S."/>
            <person name="Chen Y.Y."/>
            <person name="Wu W.L."/>
            <person name="Hsu J.L."/>
            <person name="Lin Y.F."/>
            <person name="Huang M.D."/>
            <person name="Li C.Y."/>
            <person name="Huang L."/>
            <person name="Wang Z.W."/>
            <person name="Zhao X."/>
            <person name="Zhong W.Y."/>
            <person name="Peng D.H."/>
            <person name="Ahmad S."/>
            <person name="Lan S."/>
            <person name="Zhang J.S."/>
            <person name="Tsai W.C."/>
            <person name="Van de Peer Y."/>
            <person name="Liu Z.J."/>
        </authorList>
    </citation>
    <scope>NUCLEOTIDE SEQUENCE</scope>
    <source>
        <strain evidence="2">SCP</strain>
    </source>
</reference>
<evidence type="ECO:0000313" key="3">
    <source>
        <dbReference type="Proteomes" id="UP001179952"/>
    </source>
</evidence>
<evidence type="ECO:0000313" key="2">
    <source>
        <dbReference type="EMBL" id="KAK1256924.1"/>
    </source>
</evidence>
<proteinExistence type="predicted"/>
<dbReference type="InterPro" id="IPR005162">
    <property type="entry name" value="Retrotrans_gag_dom"/>
</dbReference>
<dbReference type="AlphaFoldDB" id="A0AAV8ZYG5"/>
<dbReference type="Proteomes" id="UP001179952">
    <property type="component" value="Unassembled WGS sequence"/>
</dbReference>
<keyword evidence="3" id="KW-1185">Reference proteome</keyword>
<comment type="caution">
    <text evidence="2">The sequence shown here is derived from an EMBL/GenBank/DDBJ whole genome shotgun (WGS) entry which is preliminary data.</text>
</comment>
<dbReference type="Pfam" id="PF03732">
    <property type="entry name" value="Retrotrans_gag"/>
    <property type="match status" value="1"/>
</dbReference>